<keyword evidence="6" id="KW-1185">Reference proteome</keyword>
<dbReference type="PANTHER" id="PTHR13510:SF44">
    <property type="entry name" value="RABENOSYN-5"/>
    <property type="match status" value="1"/>
</dbReference>
<dbReference type="AlphaFoldDB" id="A0A8K1FHU7"/>
<proteinExistence type="predicted"/>
<comment type="caution">
    <text evidence="5">The sequence shown here is derived from an EMBL/GenBank/DDBJ whole genome shotgun (WGS) entry which is preliminary data.</text>
</comment>
<reference evidence="5" key="1">
    <citation type="submission" date="2019-03" db="EMBL/GenBank/DDBJ databases">
        <title>Long read genome sequence of the mycoparasitic Pythium oligandrum ATCC 38472 isolated from sugarbeet rhizosphere.</title>
        <authorList>
            <person name="Gaulin E."/>
        </authorList>
    </citation>
    <scope>NUCLEOTIDE SEQUENCE</scope>
    <source>
        <strain evidence="5">ATCC 38472_TT</strain>
    </source>
</reference>
<keyword evidence="2" id="KW-0863">Zinc-finger</keyword>
<protein>
    <recommendedName>
        <fullName evidence="7">FYVE-type domain-containing protein</fullName>
    </recommendedName>
</protein>
<evidence type="ECO:0000256" key="2">
    <source>
        <dbReference type="ARBA" id="ARBA00022771"/>
    </source>
</evidence>
<dbReference type="InterPro" id="IPR017907">
    <property type="entry name" value="Znf_RING_CS"/>
</dbReference>
<dbReference type="PANTHER" id="PTHR13510">
    <property type="entry name" value="FYVE-FINGER-CONTAINING RAB5 EFFECTOR PROTEIN RABENOSYN-5-RELATED"/>
    <property type="match status" value="1"/>
</dbReference>
<dbReference type="InterPro" id="IPR052727">
    <property type="entry name" value="Rab4/Rab5_effector"/>
</dbReference>
<evidence type="ECO:0008006" key="7">
    <source>
        <dbReference type="Google" id="ProtNLM"/>
    </source>
</evidence>
<dbReference type="SUPFAM" id="SSF57903">
    <property type="entry name" value="FYVE/PHD zinc finger"/>
    <property type="match status" value="1"/>
</dbReference>
<keyword evidence="1" id="KW-0479">Metal-binding</keyword>
<evidence type="ECO:0000256" key="1">
    <source>
        <dbReference type="ARBA" id="ARBA00022723"/>
    </source>
</evidence>
<feature type="region of interest" description="Disordered" evidence="4">
    <location>
        <begin position="104"/>
        <end position="129"/>
    </location>
</feature>
<dbReference type="Proteomes" id="UP000794436">
    <property type="component" value="Unassembled WGS sequence"/>
</dbReference>
<organism evidence="5 6">
    <name type="scientific">Pythium oligandrum</name>
    <name type="common">Mycoparasitic fungus</name>
    <dbReference type="NCBI Taxonomy" id="41045"/>
    <lineage>
        <taxon>Eukaryota</taxon>
        <taxon>Sar</taxon>
        <taxon>Stramenopiles</taxon>
        <taxon>Oomycota</taxon>
        <taxon>Peronosporomycetes</taxon>
        <taxon>Pythiales</taxon>
        <taxon>Pythiaceae</taxon>
        <taxon>Pythium</taxon>
    </lineage>
</organism>
<keyword evidence="3" id="KW-0862">Zinc</keyword>
<dbReference type="GO" id="GO:0008270">
    <property type="term" value="F:zinc ion binding"/>
    <property type="evidence" value="ECO:0007669"/>
    <property type="project" value="UniProtKB-KW"/>
</dbReference>
<accession>A0A8K1FHU7</accession>
<name>A0A8K1FHU7_PYTOL</name>
<sequence>MTRHLPPFGTLKLTREEEFAARQQASEVIQRTLALEIEYRRQGTAVDTKEWKKVSTVDDFHVYKQRRAVRRRSDPPIRRDTTCSVDIATPELFSVRDDSSTKWRDSTIAGSESTLDRSPSSWSASSGNEPRVPRILCTGNVEGNLEDFMYGVYDGDDDAWRLRAAYIKDKFDEARILATIEGPSKDDPFRFLGIKWFTTAYPPVVGSFIQKRDTLVIESMGIAKDEHGVPYGYYIMDDYAHSNLPDRSEYGLLRNKFSMCFIHRQLAPNRIGEYARGFVDSGGNVPPAVTISIASISLSSVTNGVETAYNKKLALLMASERGRRRAASAAPSSVCESCHKSAHGVLSRSLVDCHVCGHLFCGKCIVERKLIVDTQSCQMSSRALPFCFACILRAKQLSSADLMLTPDSKKQ</sequence>
<dbReference type="InterPro" id="IPR011011">
    <property type="entry name" value="Znf_FYVE_PHD"/>
</dbReference>
<gene>
    <name evidence="5" type="ORF">Poli38472_012585</name>
</gene>
<evidence type="ECO:0000313" key="6">
    <source>
        <dbReference type="Proteomes" id="UP000794436"/>
    </source>
</evidence>
<evidence type="ECO:0000256" key="4">
    <source>
        <dbReference type="SAM" id="MobiDB-lite"/>
    </source>
</evidence>
<evidence type="ECO:0000313" key="5">
    <source>
        <dbReference type="EMBL" id="TMW61394.1"/>
    </source>
</evidence>
<dbReference type="EMBL" id="SPLM01000076">
    <property type="protein sequence ID" value="TMW61394.1"/>
    <property type="molecule type" value="Genomic_DNA"/>
</dbReference>
<evidence type="ECO:0000256" key="3">
    <source>
        <dbReference type="ARBA" id="ARBA00022833"/>
    </source>
</evidence>
<feature type="compositionally biased region" description="Polar residues" evidence="4">
    <location>
        <begin position="108"/>
        <end position="128"/>
    </location>
</feature>
<dbReference type="PROSITE" id="PS00518">
    <property type="entry name" value="ZF_RING_1"/>
    <property type="match status" value="1"/>
</dbReference>